<feature type="transmembrane region" description="Helical" evidence="1">
    <location>
        <begin position="153"/>
        <end position="176"/>
    </location>
</feature>
<proteinExistence type="predicted"/>
<feature type="transmembrane region" description="Helical" evidence="1">
    <location>
        <begin position="575"/>
        <end position="595"/>
    </location>
</feature>
<feature type="transmembrane region" description="Helical" evidence="1">
    <location>
        <begin position="115"/>
        <end position="141"/>
    </location>
</feature>
<evidence type="ECO:0000313" key="2">
    <source>
        <dbReference type="EMBL" id="WOB49256.1"/>
    </source>
</evidence>
<gene>
    <name evidence="2" type="ORF">NYR97_18880</name>
</gene>
<protein>
    <recommendedName>
        <fullName evidence="4">ABC transporter permease</fullName>
    </recommendedName>
</protein>
<feature type="transmembrane region" description="Helical" evidence="1">
    <location>
        <begin position="418"/>
        <end position="447"/>
    </location>
</feature>
<evidence type="ECO:0000313" key="3">
    <source>
        <dbReference type="Proteomes" id="UP001302716"/>
    </source>
</evidence>
<keyword evidence="1" id="KW-0472">Membrane</keyword>
<reference evidence="2 3" key="1">
    <citation type="submission" date="2022-08" db="EMBL/GenBank/DDBJ databases">
        <title>Whole genome sequencing-based tracing of a 2022 introduction and outbreak of Xanthomonas hortorum pv. pelargonii.</title>
        <authorList>
            <person name="Iruegas-Bocardo F."/>
            <person name="Weisberg A.K."/>
            <person name="Riutta E.R."/>
            <person name="Kilday K."/>
            <person name="Bonkowski J.C."/>
            <person name="Creswell T."/>
            <person name="Daughtrey M.L."/>
            <person name="Rane K."/>
            <person name="Grunwald N.J."/>
            <person name="Chang J.H."/>
            <person name="Putnam M.L."/>
        </authorList>
    </citation>
    <scope>NUCLEOTIDE SEQUENCE [LARGE SCALE GENOMIC DNA]</scope>
    <source>
        <strain evidence="2 3">22-323</strain>
    </source>
</reference>
<feature type="transmembrane region" description="Helical" evidence="1">
    <location>
        <begin position="249"/>
        <end position="267"/>
    </location>
</feature>
<evidence type="ECO:0008006" key="4">
    <source>
        <dbReference type="Google" id="ProtNLM"/>
    </source>
</evidence>
<sequence>MSAAQLLLQEARAELRAGLRSGIVGLVFVGLTGYLLMCLTNADYVQQMGGTDIPRNAPSLIYLMSTGCMFFLFFAWAWVFAQPLLRDRQADLHEVVLSLPVCLPALLWGRFIGAALVGALLASALIVGFIAAPVLGWLGLVPAGSIAAPPWRALLFAWGWLLLPAGTGIGALYYLITLRTRSVAGAFGLSALLMLLWMFAVVVLKGGDINPLLAAVLDPSLFTFAHTRIEAWTPLQKSTALLPMTPGFVLNRAVWGALPLALLAWALHGVRRESMVLEAAAPLAAAAVPAAAATQTPAVQRSLAPVAASHWGSALWLETYWQLRQLARSRGWWAGMTVLAAMCVLSAFVHGIWHADGPLLPRPDLLLPLLKDATYLVIAFLIAALTGWVWRRDQVDGFDSMFDALPAPVWLRPFARALAVIAMTVLLSLLPGAAAVLVTALALPAALDLSDALLYQLLVMAPPLLELGLVSFLVHALCRRAGVAYSLSMLLTFILVVNHELGMADYPLYQVGIPVHLQLSGLSGWAPWRAYLLALDGYKLALCASLVAAAVLVLPRGVDSRLRQGARHIGNRLRGPVGVLASVALVGLLALGTLLNAQLIGHGGYRPLALIQREDAAWERRWLADASAYTVAGGDLRLQLDPAAERLQGAWTLHGVRAATGSLHAELPNGFVLQAATVDGRRVSAEVAYAHLVVPLGACATRAPGCTLRLQWSLAPNGWSAEGQPAWLGHAGFWLRAQDAAPRLGLDPDRVLRNAGDRRRYGLGALAVLPPDAASVASDAIAPRGTWRWSLQRGGAVSTAVTHGRTQGPLTFAVAWAADPHQTLVGPLRIVHDRWRADSAPGIGTDVQAMQACVQRRLGHVGVVQEIAQWPRGLGEPRLLGTTLVLPEAPSWDVADLGVGRSLRRARIASALARQALANAADLRQGRSAAWLGDGVAGALGLLCVGDVDGLAALQQALIRSSDTTARVLADSDVPVGALTLARSSGWAQHYAALAALDWTARQRPQDFDNVTRQLAARVPLADALAAHAGPQAAAEQLGAPLASQLSLQRDRAGTRIDASRWRWHGGGWKPATDSVPHYRLLTRRDGVVRLQAAPSSYTRYPPDSDGLLLDAWPSYQRNPQQLLLHPETASAPPP</sequence>
<dbReference type="EMBL" id="CP103836">
    <property type="protein sequence ID" value="WOB49256.1"/>
    <property type="molecule type" value="Genomic_DNA"/>
</dbReference>
<keyword evidence="1" id="KW-0812">Transmembrane</keyword>
<feature type="transmembrane region" description="Helical" evidence="1">
    <location>
        <begin position="21"/>
        <end position="40"/>
    </location>
</feature>
<keyword evidence="1" id="KW-1133">Transmembrane helix</keyword>
<dbReference type="Proteomes" id="UP001302716">
    <property type="component" value="Chromosome"/>
</dbReference>
<feature type="transmembrane region" description="Helical" evidence="1">
    <location>
        <begin position="481"/>
        <end position="499"/>
    </location>
</feature>
<keyword evidence="3" id="KW-1185">Reference proteome</keyword>
<feature type="transmembrane region" description="Helical" evidence="1">
    <location>
        <begin position="453"/>
        <end position="474"/>
    </location>
</feature>
<name>A0AAU0B8Y2_9XANT</name>
<feature type="transmembrane region" description="Helical" evidence="1">
    <location>
        <begin position="373"/>
        <end position="390"/>
    </location>
</feature>
<organism evidence="2 3">
    <name type="scientific">Xanthomonas hydrangeae</name>
    <dbReference type="NCBI Taxonomy" id="2775159"/>
    <lineage>
        <taxon>Bacteria</taxon>
        <taxon>Pseudomonadati</taxon>
        <taxon>Pseudomonadota</taxon>
        <taxon>Gammaproteobacteria</taxon>
        <taxon>Lysobacterales</taxon>
        <taxon>Lysobacteraceae</taxon>
        <taxon>Xanthomonas</taxon>
    </lineage>
</organism>
<feature type="transmembrane region" description="Helical" evidence="1">
    <location>
        <begin position="332"/>
        <end position="353"/>
    </location>
</feature>
<dbReference type="AlphaFoldDB" id="A0AAU0B8Y2"/>
<accession>A0AAU0B8Y2</accession>
<dbReference type="RefSeq" id="WP_316695256.1">
    <property type="nucleotide sequence ID" value="NZ_CP103836.1"/>
</dbReference>
<feature type="transmembrane region" description="Helical" evidence="1">
    <location>
        <begin position="60"/>
        <end position="80"/>
    </location>
</feature>
<evidence type="ECO:0000256" key="1">
    <source>
        <dbReference type="SAM" id="Phobius"/>
    </source>
</evidence>
<feature type="transmembrane region" description="Helical" evidence="1">
    <location>
        <begin position="182"/>
        <end position="204"/>
    </location>
</feature>
<feature type="transmembrane region" description="Helical" evidence="1">
    <location>
        <begin position="530"/>
        <end position="554"/>
    </location>
</feature>